<comment type="caution">
    <text evidence="1">The sequence shown here is derived from an EMBL/GenBank/DDBJ whole genome shotgun (WGS) entry which is preliminary data.</text>
</comment>
<evidence type="ECO:0000313" key="1">
    <source>
        <dbReference type="EMBL" id="KAJ9106683.1"/>
    </source>
</evidence>
<name>A0ACC2W5K3_9TREE</name>
<dbReference type="Proteomes" id="UP001230649">
    <property type="component" value="Unassembled WGS sequence"/>
</dbReference>
<accession>A0ACC2W5K3</accession>
<evidence type="ECO:0000313" key="2">
    <source>
        <dbReference type="Proteomes" id="UP001230649"/>
    </source>
</evidence>
<proteinExistence type="predicted"/>
<keyword evidence="2" id="KW-1185">Reference proteome</keyword>
<dbReference type="EMBL" id="JASBWS010000042">
    <property type="protein sequence ID" value="KAJ9106683.1"/>
    <property type="molecule type" value="Genomic_DNA"/>
</dbReference>
<organism evidence="1 2">
    <name type="scientific">Naganishia adeliensis</name>
    <dbReference type="NCBI Taxonomy" id="92952"/>
    <lineage>
        <taxon>Eukaryota</taxon>
        <taxon>Fungi</taxon>
        <taxon>Dikarya</taxon>
        <taxon>Basidiomycota</taxon>
        <taxon>Agaricomycotina</taxon>
        <taxon>Tremellomycetes</taxon>
        <taxon>Filobasidiales</taxon>
        <taxon>Filobasidiaceae</taxon>
        <taxon>Naganishia</taxon>
    </lineage>
</organism>
<sequence>MDIFTLCFAYPSCHVRIMDGEYKPVFHPSTNTFSSHSNDDVDGNGSGSGDADDGITSYQRYADSQLQHIYPSDASQDEEFDAVHAKCLAISSATGCLVSAVQQDADVSGNGKNGLGRNERSGGREDVKGDAKGNGKPRGWEFQLSGGYAQVMDARRRILAGFRPDVKTSIRVPAIHILQSIHSSAPASTPLHPSHLDISSPATSSATPPIKPDVRARLQAIEERTGAKIGVRVVKQESAGFGDGKEMAKSVKGKVAFGFGFGNPTSTQAAQPSAKLPWTIHQQTSPPLNPPTSAQPGLTVSDSGRSKSMYPFLPVHQMPHVVEQHEKGEEIQRTDSPECIASPEPITSPLPPSDNAHPSAPSSANIVNVPTANTDTGPWSARSKIIDVPRPRVAGLKSPLPSAPPSAAISSAPGMIDEDAMLEDLKVWGFAEERVCVVDVVGREECVRMARVLVLVLVDELNGLTQDTCEIDHRLQYILVGRKRQTINAIQEETNTNIYLAPTTSTVFLPYATAPREAPGQGATGHLSSPILGIESTTTAFPLSPMPTPGRGTIDLPPAFIPSSIQQSRPPLTSSPRPMATDGLQDSIARLCISPAPGDSPHAPPMVEAYVDSLGEMKSRVWITGDAVGIMNAKEMLSRLAFAKKQTVITKEAPVVPRKLDFVVAEKYVSPATNQQECVLMTAGRQAEITRIMSDNGSFVEFTPGAQAGVVKVYADHLLSVDRTMRHIMLLFAELTLATVFTMPQHATEVPGFDAALEDVLKVAASSTKAEVAYRTGQFQVCGTLAEVRKALPVILTSDAIKNTSHEIRFQCELAVEHRDFMAGKRNGKITKITRATGCQIKFDPFNNQNFLIDVHGAGLKVLEALDMLSDELPAELSFHIPESYHRRIIGKGGASVQDVMRRHSAFVKFSSTEQWATFGGHHRNEDNVICITPNKNRQALANLRADLMMSILTKDRDYDDWIINIDRKYHRALQAETRAYIHHIEVVHGAIIRFLPREDGSSPGIEVFASKYQAKVIQDLLSVGADGFASTKILPIELTVSQSAAIELAKVAASSDWLNFTTNTLQDLQVSILPYSQLTAGGESIFVLKCQRQNLFRLPEAKAGLDAFLRAQPKYAEPVDWRYGLMTSRSETVGGLGHRRGLSSVVYGSQDLVADAPRSAGLKRAGTTGGSYLDGWRGRRDMHKRSETDNGVLEFTQQGNYPPPIARPLAQEQPSPAMNLPAHDPAKLKGFNGRTQSLDLRGGMDFSGGQGGHSRHASWASQAGTNDADIPSSATPTGTSTFPRYKPGAYPRRGVSVYDPVQE</sequence>
<protein>
    <submittedName>
        <fullName evidence="1">Uncharacterized protein</fullName>
    </submittedName>
</protein>
<gene>
    <name evidence="1" type="ORF">QFC20_004014</name>
</gene>
<reference evidence="1" key="1">
    <citation type="submission" date="2023-04" db="EMBL/GenBank/DDBJ databases">
        <title>Draft Genome sequencing of Naganishia species isolated from polar environments using Oxford Nanopore Technology.</title>
        <authorList>
            <person name="Leo P."/>
            <person name="Venkateswaran K."/>
        </authorList>
    </citation>
    <scope>NUCLEOTIDE SEQUENCE</scope>
    <source>
        <strain evidence="1">MNA-CCFEE 5262</strain>
    </source>
</reference>